<name>A0A4Z2J7R6_9TELE</name>
<protein>
    <submittedName>
        <fullName evidence="2">Uncharacterized protein</fullName>
    </submittedName>
</protein>
<evidence type="ECO:0000256" key="1">
    <source>
        <dbReference type="SAM" id="MobiDB-lite"/>
    </source>
</evidence>
<keyword evidence="3" id="KW-1185">Reference proteome</keyword>
<feature type="region of interest" description="Disordered" evidence="1">
    <location>
        <begin position="60"/>
        <end position="84"/>
    </location>
</feature>
<feature type="compositionally biased region" description="Basic and acidic residues" evidence="1">
    <location>
        <begin position="61"/>
        <end position="84"/>
    </location>
</feature>
<evidence type="ECO:0000313" key="3">
    <source>
        <dbReference type="Proteomes" id="UP000314294"/>
    </source>
</evidence>
<reference evidence="2 3" key="1">
    <citation type="submission" date="2019-03" db="EMBL/GenBank/DDBJ databases">
        <title>First draft genome of Liparis tanakae, snailfish: a comprehensive survey of snailfish specific genes.</title>
        <authorList>
            <person name="Kim W."/>
            <person name="Song I."/>
            <person name="Jeong J.-H."/>
            <person name="Kim D."/>
            <person name="Kim S."/>
            <person name="Ryu S."/>
            <person name="Song J.Y."/>
            <person name="Lee S.K."/>
        </authorList>
    </citation>
    <scope>NUCLEOTIDE SEQUENCE [LARGE SCALE GENOMIC DNA]</scope>
    <source>
        <tissue evidence="2">Muscle</tissue>
    </source>
</reference>
<dbReference type="OrthoDB" id="46159at2759"/>
<evidence type="ECO:0000313" key="2">
    <source>
        <dbReference type="EMBL" id="TNN85738.1"/>
    </source>
</evidence>
<proteinExistence type="predicted"/>
<organism evidence="2 3">
    <name type="scientific">Liparis tanakae</name>
    <name type="common">Tanaka's snailfish</name>
    <dbReference type="NCBI Taxonomy" id="230148"/>
    <lineage>
        <taxon>Eukaryota</taxon>
        <taxon>Metazoa</taxon>
        <taxon>Chordata</taxon>
        <taxon>Craniata</taxon>
        <taxon>Vertebrata</taxon>
        <taxon>Euteleostomi</taxon>
        <taxon>Actinopterygii</taxon>
        <taxon>Neopterygii</taxon>
        <taxon>Teleostei</taxon>
        <taxon>Neoteleostei</taxon>
        <taxon>Acanthomorphata</taxon>
        <taxon>Eupercaria</taxon>
        <taxon>Perciformes</taxon>
        <taxon>Cottioidei</taxon>
        <taxon>Cottales</taxon>
        <taxon>Liparidae</taxon>
        <taxon>Liparis</taxon>
    </lineage>
</organism>
<dbReference type="EMBL" id="SRLO01000019">
    <property type="protein sequence ID" value="TNN85738.1"/>
    <property type="molecule type" value="Genomic_DNA"/>
</dbReference>
<dbReference type="Proteomes" id="UP000314294">
    <property type="component" value="Unassembled WGS sequence"/>
</dbReference>
<comment type="caution">
    <text evidence="2">The sequence shown here is derived from an EMBL/GenBank/DDBJ whole genome shotgun (WGS) entry which is preliminary data.</text>
</comment>
<dbReference type="AlphaFoldDB" id="A0A4Z2J7R6"/>
<sequence>MKAATDGSPRPFPLLQRLRCALKPRWTQIHRHREGSPRLVCMKQVYRMVSSETLSQAVHKRTADVDPHQSHLRNRGERVSVQSKEEHSQAGFVLLHVRGAVRVIEVVNEVLADLQPTGNIFLHYLLVEIVHVVMILHWALSAVWPATEAGRRQETVVSEPE</sequence>
<accession>A0A4Z2J7R6</accession>
<gene>
    <name evidence="2" type="ORF">EYF80_003985</name>
</gene>